<reference evidence="1" key="1">
    <citation type="journal article" date="2014" name="Front. Microbiol.">
        <title>High frequency of phylogenetically diverse reductive dehalogenase-homologous genes in deep subseafloor sedimentary metagenomes.</title>
        <authorList>
            <person name="Kawai M."/>
            <person name="Futagami T."/>
            <person name="Toyoda A."/>
            <person name="Takaki Y."/>
            <person name="Nishi S."/>
            <person name="Hori S."/>
            <person name="Arai W."/>
            <person name="Tsubouchi T."/>
            <person name="Morono Y."/>
            <person name="Uchiyama I."/>
            <person name="Ito T."/>
            <person name="Fujiyama A."/>
            <person name="Inagaki F."/>
            <person name="Takami H."/>
        </authorList>
    </citation>
    <scope>NUCLEOTIDE SEQUENCE</scope>
    <source>
        <strain evidence="1">Expedition CK06-06</strain>
    </source>
</reference>
<comment type="caution">
    <text evidence="1">The sequence shown here is derived from an EMBL/GenBank/DDBJ whole genome shotgun (WGS) entry which is preliminary data.</text>
</comment>
<accession>X1KQ32</accession>
<protein>
    <submittedName>
        <fullName evidence="1">Uncharacterized protein</fullName>
    </submittedName>
</protein>
<gene>
    <name evidence="1" type="ORF">S06H3_17681</name>
</gene>
<feature type="non-terminal residue" evidence="1">
    <location>
        <position position="1"/>
    </location>
</feature>
<sequence length="252" mass="29042">RKWCLNEAGDYCGAPYNQGDAFDFSKIFGSSDFIRRRRRFWPTLTTDKQGKSLGYFLQVSFDDGSHWWQYLHAFNILLDECGVWLSSDRLDVDTWVAALKGVLKFRITASIISDERLTCIVSDGPVNSTVPVVEHIITLPRQFKYRKVSDQSIFAGPYDETLGTADEVDDTDALYEFVRHRAVVSSETIETIDIQTPNLVFDYKVGDRVSASPESRDLLACRSDNRSRIWIERVQMDFEKQCTNLKIVRQRK</sequence>
<evidence type="ECO:0000313" key="1">
    <source>
        <dbReference type="EMBL" id="GAI09177.1"/>
    </source>
</evidence>
<dbReference type="EMBL" id="BARV01008862">
    <property type="protein sequence ID" value="GAI09177.1"/>
    <property type="molecule type" value="Genomic_DNA"/>
</dbReference>
<name>X1KQ32_9ZZZZ</name>
<organism evidence="1">
    <name type="scientific">marine sediment metagenome</name>
    <dbReference type="NCBI Taxonomy" id="412755"/>
    <lineage>
        <taxon>unclassified sequences</taxon>
        <taxon>metagenomes</taxon>
        <taxon>ecological metagenomes</taxon>
    </lineage>
</organism>
<proteinExistence type="predicted"/>
<dbReference type="AlphaFoldDB" id="X1KQ32"/>